<reference evidence="1 2" key="1">
    <citation type="journal article" date="2014" name="Genome Announc.">
        <title>Draft Genome Sequence of Streptomyces fradiae ATCC 19609, a Strain Highly Sensitive to Antibiotics.</title>
        <authorList>
            <person name="Bekker O.B."/>
            <person name="Klimina K.M."/>
            <person name="Vatlin A.A."/>
            <person name="Zakharevich N.V."/>
            <person name="Kasianov A.S."/>
            <person name="Danilenko V.N."/>
        </authorList>
    </citation>
    <scope>NUCLEOTIDE SEQUENCE [LARGE SCALE GENOMIC DNA]</scope>
    <source>
        <strain evidence="1 2">ATCC 19609</strain>
    </source>
</reference>
<gene>
    <name evidence="1" type="ORF">SFRA_024645</name>
</gene>
<dbReference type="AlphaFoldDB" id="A0A420UXZ6"/>
<organism evidence="1 2">
    <name type="scientific">Streptomyces xinghaiensis</name>
    <dbReference type="NCBI Taxonomy" id="1038928"/>
    <lineage>
        <taxon>Bacteria</taxon>
        <taxon>Bacillati</taxon>
        <taxon>Actinomycetota</taxon>
        <taxon>Actinomycetes</taxon>
        <taxon>Kitasatosporales</taxon>
        <taxon>Streptomycetaceae</taxon>
        <taxon>Streptomyces</taxon>
    </lineage>
</organism>
<comment type="caution">
    <text evidence="1">The sequence shown here is derived from an EMBL/GenBank/DDBJ whole genome shotgun (WGS) entry which is preliminary data.</text>
</comment>
<evidence type="ECO:0000313" key="2">
    <source>
        <dbReference type="Proteomes" id="UP000028058"/>
    </source>
</evidence>
<accession>A0A420UXZ6</accession>
<sequence>MNTLNTLVIPGYRGPRTRAADFFNGAHTAHTRIVLPPLTDGDCLSCPDGYLWVRQDGRWVLPGQADAVCVDDATVAAWWERHRFRPGTRFALVHRLTPHELHRISARCYLRAFTGLSTQQGAFIHREVVTGARLFGQAAQVIQCRSASVHLEMPSGIITFHSRLVGDVFHRPL</sequence>
<proteinExistence type="predicted"/>
<keyword evidence="2" id="KW-1185">Reference proteome</keyword>
<evidence type="ECO:0000313" key="1">
    <source>
        <dbReference type="EMBL" id="RKM92580.1"/>
    </source>
</evidence>
<protein>
    <submittedName>
        <fullName evidence="1">Uncharacterized protein</fullName>
    </submittedName>
</protein>
<dbReference type="RefSeq" id="WP_050363530.1">
    <property type="nucleotide sequence ID" value="NZ_JNAD02000013.1"/>
</dbReference>
<dbReference type="EMBL" id="JNAD02000013">
    <property type="protein sequence ID" value="RKM92580.1"/>
    <property type="molecule type" value="Genomic_DNA"/>
</dbReference>
<dbReference type="OrthoDB" id="4313110at2"/>
<name>A0A420UXZ6_9ACTN</name>
<dbReference type="Proteomes" id="UP000028058">
    <property type="component" value="Unassembled WGS sequence"/>
</dbReference>